<name>A0A5C5B9F9_9MICO</name>
<reference evidence="2 3" key="1">
    <citation type="submission" date="2019-06" db="EMBL/GenBank/DDBJ databases">
        <title>Draft genome sequence of Miniimonas arenae KCTC 19750T isolated from sea sand.</title>
        <authorList>
            <person name="Park S.-J."/>
        </authorList>
    </citation>
    <scope>NUCLEOTIDE SEQUENCE [LARGE SCALE GENOMIC DNA]</scope>
    <source>
        <strain evidence="2 3">KCTC 19750</strain>
    </source>
</reference>
<gene>
    <name evidence="2" type="ORF">FH969_12970</name>
</gene>
<keyword evidence="3" id="KW-1185">Reference proteome</keyword>
<accession>A0A5C5B9F9</accession>
<dbReference type="InterPro" id="IPR007569">
    <property type="entry name" value="DUF559"/>
</dbReference>
<evidence type="ECO:0000313" key="3">
    <source>
        <dbReference type="Proteomes" id="UP000313849"/>
    </source>
</evidence>
<sequence>MLLMSIFETMRRLNGVATLRELGAHRRSVNRVVATGALNRVGHGRYALPSAAHEFVRAVQVDGVVDCLSALRSYGFTVRGDGTVAHVTVPSHRGMRGRRPPGVRLHYGPIRRHLGVRVAPPEDALVRAMSCLPYLDALSALELARLVPGAPGVDVVLAGVRASNRSLADDLERDLDVASRAYEETTARLALVAAGHGVIAGCLIPGVGEVDLLVDGRIIVEIDGFAYHRDRRPYRTDRRRDRRAAHLGFAVLRFAWEDADPQAICAEVADLLEVDPRPRPFSRRIGDAERHEVGLLRAECLARRGTQVSERAARALEQVSQLTPHVRPAGVAGD</sequence>
<dbReference type="Gene3D" id="3.40.960.10">
    <property type="entry name" value="VSR Endonuclease"/>
    <property type="match status" value="1"/>
</dbReference>
<proteinExistence type="predicted"/>
<dbReference type="EMBL" id="VENP01000062">
    <property type="protein sequence ID" value="TNU73144.1"/>
    <property type="molecule type" value="Genomic_DNA"/>
</dbReference>
<evidence type="ECO:0000313" key="2">
    <source>
        <dbReference type="EMBL" id="TNU73144.1"/>
    </source>
</evidence>
<feature type="domain" description="DUF559" evidence="1">
    <location>
        <begin position="215"/>
        <end position="261"/>
    </location>
</feature>
<organism evidence="2 3">
    <name type="scientific">Miniimonas arenae</name>
    <dbReference type="NCBI Taxonomy" id="676201"/>
    <lineage>
        <taxon>Bacteria</taxon>
        <taxon>Bacillati</taxon>
        <taxon>Actinomycetota</taxon>
        <taxon>Actinomycetes</taxon>
        <taxon>Micrococcales</taxon>
        <taxon>Beutenbergiaceae</taxon>
        <taxon>Miniimonas</taxon>
    </lineage>
</organism>
<protein>
    <submittedName>
        <fullName evidence="2">DUF559 domain-containing protein</fullName>
    </submittedName>
</protein>
<evidence type="ECO:0000259" key="1">
    <source>
        <dbReference type="Pfam" id="PF04480"/>
    </source>
</evidence>
<dbReference type="AlphaFoldDB" id="A0A5C5B9F9"/>
<dbReference type="Proteomes" id="UP000313849">
    <property type="component" value="Unassembled WGS sequence"/>
</dbReference>
<comment type="caution">
    <text evidence="2">The sequence shown here is derived from an EMBL/GenBank/DDBJ whole genome shotgun (WGS) entry which is preliminary data.</text>
</comment>
<dbReference type="OrthoDB" id="2594539at2"/>
<dbReference type="Pfam" id="PF04480">
    <property type="entry name" value="DUF559"/>
    <property type="match status" value="1"/>
</dbReference>